<accession>A0A0B6WZ20</accession>
<comment type="catalytic activity">
    <reaction evidence="2 8">
        <text>Release of an N-terminal amino acid, preferentially leucine, but not glutamic or aspartic acids.</text>
        <dbReference type="EC" id="3.4.11.10"/>
    </reaction>
</comment>
<keyword evidence="8" id="KW-0479">Metal-binding</keyword>
<keyword evidence="5 8" id="KW-0645">Protease</keyword>
<feature type="binding site" evidence="8">
    <location>
        <position position="351"/>
    </location>
    <ligand>
        <name>Mn(2+)</name>
        <dbReference type="ChEBI" id="CHEBI:29035"/>
        <label>1</label>
    </ligand>
</feature>
<evidence type="ECO:0000256" key="3">
    <source>
        <dbReference type="ARBA" id="ARBA00009528"/>
    </source>
</evidence>
<dbReference type="EMBL" id="CBXV010000007">
    <property type="protein sequence ID" value="CDM65972.1"/>
    <property type="molecule type" value="Genomic_DNA"/>
</dbReference>
<dbReference type="Gene3D" id="3.40.220.10">
    <property type="entry name" value="Leucine Aminopeptidase, subunit E, domain 1"/>
    <property type="match status" value="1"/>
</dbReference>
<feature type="binding site" evidence="8">
    <location>
        <position position="351"/>
    </location>
    <ligand>
        <name>Mn(2+)</name>
        <dbReference type="ChEBI" id="CHEBI:29035"/>
        <label>2</label>
    </ligand>
</feature>
<dbReference type="EC" id="3.4.11.1" evidence="8"/>
<reference evidence="10 11" key="1">
    <citation type="submission" date="2013-12" db="EMBL/GenBank/DDBJ databases">
        <authorList>
            <person name="Stott M."/>
        </authorList>
    </citation>
    <scope>NUCLEOTIDE SEQUENCE [LARGE SCALE GENOMIC DNA]</scope>
    <source>
        <strain evidence="10 11">K22</strain>
    </source>
</reference>
<dbReference type="EC" id="3.4.11.10" evidence="8"/>
<organism evidence="10 11">
    <name type="scientific">Pyrinomonas methylaliphatogenes</name>
    <dbReference type="NCBI Taxonomy" id="454194"/>
    <lineage>
        <taxon>Bacteria</taxon>
        <taxon>Pseudomonadati</taxon>
        <taxon>Acidobacteriota</taxon>
        <taxon>Blastocatellia</taxon>
        <taxon>Blastocatellales</taxon>
        <taxon>Pyrinomonadaceae</taxon>
        <taxon>Pyrinomonas</taxon>
    </lineage>
</organism>
<gene>
    <name evidence="8" type="primary">pepA</name>
    <name evidence="10" type="ORF">PYK22_01981</name>
</gene>
<dbReference type="STRING" id="454194.PYK22_01981"/>
<feature type="binding site" evidence="8">
    <location>
        <position position="290"/>
    </location>
    <ligand>
        <name>Mn(2+)</name>
        <dbReference type="ChEBI" id="CHEBI:29035"/>
        <label>2</label>
    </ligand>
</feature>
<reference evidence="10 11" key="2">
    <citation type="submission" date="2015-01" db="EMBL/GenBank/DDBJ databases">
        <title>Complete genome sequence of Pyrinomonas methylaliphatogenes type strain K22T.</title>
        <authorList>
            <person name="Lee K.C.Y."/>
            <person name="Power J.F."/>
            <person name="Dunfield P.F."/>
            <person name="Morgan X.C."/>
            <person name="Huttenhower C."/>
            <person name="Stott M.B."/>
        </authorList>
    </citation>
    <scope>NUCLEOTIDE SEQUENCE [LARGE SCALE GENOMIC DNA]</scope>
    <source>
        <strain evidence="10 11">K22</strain>
    </source>
</reference>
<dbReference type="Pfam" id="PF02789">
    <property type="entry name" value="Peptidase_M17_N"/>
    <property type="match status" value="1"/>
</dbReference>
<keyword evidence="11" id="KW-1185">Reference proteome</keyword>
<keyword evidence="6 8" id="KW-0378">Hydrolase</keyword>
<evidence type="ECO:0000259" key="9">
    <source>
        <dbReference type="PROSITE" id="PS00631"/>
    </source>
</evidence>
<dbReference type="OrthoDB" id="9809354at2"/>
<comment type="similarity">
    <text evidence="3 8">Belongs to the peptidase M17 family.</text>
</comment>
<dbReference type="SUPFAM" id="SSF53187">
    <property type="entry name" value="Zn-dependent exopeptidases"/>
    <property type="match status" value="1"/>
</dbReference>
<dbReference type="InterPro" id="IPR043472">
    <property type="entry name" value="Macro_dom-like"/>
</dbReference>
<dbReference type="InterPro" id="IPR008283">
    <property type="entry name" value="Peptidase_M17_N"/>
</dbReference>
<keyword evidence="4 8" id="KW-0031">Aminopeptidase</keyword>
<dbReference type="PRINTS" id="PR00481">
    <property type="entry name" value="LAMNOPPTDASE"/>
</dbReference>
<sequence length="504" mass="53891">MEIGICATNFAEAAVDALAVAVYKDEKIEEGHLKELDQMAGGIISSVIGTDEFKGKEGETVYLHLLPEVGRLRARRLLLVGVGERDKYRAAQVSQMAGTAVRALRSRGIKTVGLMPRIADGDFARAVSAAVEGAIIGLFETDKYRTIEKEERNIERCLIIEDGDVNLLQRGIERGRIVGEAVNLARELANEPSAFMTPTILAERARQVAERCGLEFDALDPARMEKEGMGALLAVARGSEEPARLIVLRYAPKAATPADGLLALVGKGVTFDTGGISIKPSEGMDQMKYDMSGGAAVIAAMQAIAQLRIPIPVLGVVPAVENMPSGRAYKPGDVLRSMSGKTIEVLNTDAEGRLILADAIAYAKKLGATRVVDAATLTGAVSIALGDVNAAVLGTDQSLIAEIIEAGREVGEKFWQLPLDEEYSKQIKSDIADIKNVGGRKAGTITAAAFIKEFTEGLKWAHLDIAGTAWSDDAKPYRAKGPTGLPVRTFIRLVEREAQKAASR</sequence>
<dbReference type="CDD" id="cd00433">
    <property type="entry name" value="Peptidase_M17"/>
    <property type="match status" value="1"/>
</dbReference>
<dbReference type="InterPro" id="IPR023042">
    <property type="entry name" value="Peptidase_M17_leu_NH2_pept"/>
</dbReference>
<feature type="binding site" evidence="8">
    <location>
        <position position="267"/>
    </location>
    <ligand>
        <name>Mn(2+)</name>
        <dbReference type="ChEBI" id="CHEBI:29035"/>
        <label>2</label>
    </ligand>
</feature>
<evidence type="ECO:0000256" key="7">
    <source>
        <dbReference type="ARBA" id="ARBA00023211"/>
    </source>
</evidence>
<dbReference type="HAMAP" id="MF_00181">
    <property type="entry name" value="Cytosol_peptidase_M17"/>
    <property type="match status" value="1"/>
</dbReference>
<dbReference type="Gene3D" id="3.40.630.10">
    <property type="entry name" value="Zn peptidases"/>
    <property type="match status" value="1"/>
</dbReference>
<feature type="domain" description="Cytosol aminopeptidase" evidence="9">
    <location>
        <begin position="347"/>
        <end position="354"/>
    </location>
</feature>
<feature type="active site" evidence="8">
    <location>
        <position position="279"/>
    </location>
</feature>
<dbReference type="SUPFAM" id="SSF52949">
    <property type="entry name" value="Macro domain-like"/>
    <property type="match status" value="1"/>
</dbReference>
<dbReference type="PANTHER" id="PTHR11963">
    <property type="entry name" value="LEUCINE AMINOPEPTIDASE-RELATED"/>
    <property type="match status" value="1"/>
</dbReference>
<comment type="subcellular location">
    <subcellularLocation>
        <location evidence="8">Cytoplasm</location>
    </subcellularLocation>
</comment>
<dbReference type="GO" id="GO:0030145">
    <property type="term" value="F:manganese ion binding"/>
    <property type="evidence" value="ECO:0007669"/>
    <property type="project" value="UniProtKB-UniRule"/>
</dbReference>
<evidence type="ECO:0000313" key="11">
    <source>
        <dbReference type="Proteomes" id="UP000031518"/>
    </source>
</evidence>
<comment type="catalytic activity">
    <reaction evidence="1 8">
        <text>Release of an N-terminal amino acid, Xaa-|-Yaa-, in which Xaa is preferably Leu, but may be other amino acids including Pro although not Arg or Lys, and Yaa may be Pro. Amino acid amides and methyl esters are also readily hydrolyzed, but rates on arylamides are exceedingly low.</text>
        <dbReference type="EC" id="3.4.11.1"/>
    </reaction>
</comment>
<evidence type="ECO:0000256" key="8">
    <source>
        <dbReference type="HAMAP-Rule" id="MF_00181"/>
    </source>
</evidence>
<feature type="binding site" evidence="8">
    <location>
        <position position="272"/>
    </location>
    <ligand>
        <name>Mn(2+)</name>
        <dbReference type="ChEBI" id="CHEBI:29035"/>
        <label>2</label>
    </ligand>
</feature>
<dbReference type="RefSeq" id="WP_041976777.1">
    <property type="nucleotide sequence ID" value="NZ_CBXV010000007.1"/>
</dbReference>
<evidence type="ECO:0000256" key="2">
    <source>
        <dbReference type="ARBA" id="ARBA00000967"/>
    </source>
</evidence>
<evidence type="ECO:0000256" key="1">
    <source>
        <dbReference type="ARBA" id="ARBA00000135"/>
    </source>
</evidence>
<dbReference type="NCBIfam" id="NF002074">
    <property type="entry name" value="PRK00913.1-4"/>
    <property type="match status" value="1"/>
</dbReference>
<evidence type="ECO:0000256" key="5">
    <source>
        <dbReference type="ARBA" id="ARBA00022670"/>
    </source>
</evidence>
<proteinExistence type="inferred from homology"/>
<dbReference type="GO" id="GO:0006508">
    <property type="term" value="P:proteolysis"/>
    <property type="evidence" value="ECO:0007669"/>
    <property type="project" value="UniProtKB-KW"/>
</dbReference>
<feature type="binding site" evidence="8">
    <location>
        <position position="349"/>
    </location>
    <ligand>
        <name>Mn(2+)</name>
        <dbReference type="ChEBI" id="CHEBI:29035"/>
        <label>1</label>
    </ligand>
</feature>
<dbReference type="NCBIfam" id="NF002083">
    <property type="entry name" value="PRK00913.3-5"/>
    <property type="match status" value="1"/>
</dbReference>
<dbReference type="Proteomes" id="UP000031518">
    <property type="component" value="Unassembled WGS sequence"/>
</dbReference>
<feature type="active site" evidence="8">
    <location>
        <position position="353"/>
    </location>
</feature>
<evidence type="ECO:0000256" key="6">
    <source>
        <dbReference type="ARBA" id="ARBA00022801"/>
    </source>
</evidence>
<evidence type="ECO:0000256" key="4">
    <source>
        <dbReference type="ARBA" id="ARBA00022438"/>
    </source>
</evidence>
<comment type="cofactor">
    <cofactor evidence="8">
        <name>Mn(2+)</name>
        <dbReference type="ChEBI" id="CHEBI:29035"/>
    </cofactor>
    <text evidence="8">Binds 2 manganese ions per subunit.</text>
</comment>
<dbReference type="AlphaFoldDB" id="A0A0B6WZ20"/>
<evidence type="ECO:0000313" key="10">
    <source>
        <dbReference type="EMBL" id="CDM65972.1"/>
    </source>
</evidence>
<dbReference type="InterPro" id="IPR000819">
    <property type="entry name" value="Peptidase_M17_C"/>
</dbReference>
<comment type="function">
    <text evidence="8">Presumably involved in the processing and regular turnover of intracellular proteins. Catalyzes the removal of unsubstituted N-terminal amino acids from various peptides.</text>
</comment>
<dbReference type="PROSITE" id="PS00631">
    <property type="entry name" value="CYTOSOL_AP"/>
    <property type="match status" value="1"/>
</dbReference>
<name>A0A0B6WZ20_9BACT</name>
<protein>
    <recommendedName>
        <fullName evidence="8">Probable cytosol aminopeptidase</fullName>
        <ecNumber evidence="8">3.4.11.1</ecNumber>
    </recommendedName>
    <alternativeName>
        <fullName evidence="8">Leucine aminopeptidase</fullName>
        <shortName evidence="8">LAP</shortName>
        <ecNumber evidence="8">3.4.11.10</ecNumber>
    </alternativeName>
    <alternativeName>
        <fullName evidence="8">Leucyl aminopeptidase</fullName>
    </alternativeName>
</protein>
<feature type="binding site" evidence="8">
    <location>
        <position position="272"/>
    </location>
    <ligand>
        <name>Mn(2+)</name>
        <dbReference type="ChEBI" id="CHEBI:29035"/>
        <label>1</label>
    </ligand>
</feature>
<dbReference type="GO" id="GO:0005737">
    <property type="term" value="C:cytoplasm"/>
    <property type="evidence" value="ECO:0007669"/>
    <property type="project" value="UniProtKB-SubCell"/>
</dbReference>
<dbReference type="Pfam" id="PF00883">
    <property type="entry name" value="Peptidase_M17"/>
    <property type="match status" value="1"/>
</dbReference>
<keyword evidence="8" id="KW-0963">Cytoplasm</keyword>
<dbReference type="PANTHER" id="PTHR11963:SF23">
    <property type="entry name" value="CYTOSOL AMINOPEPTIDASE"/>
    <property type="match status" value="1"/>
</dbReference>
<keyword evidence="7 8" id="KW-0464">Manganese</keyword>
<dbReference type="GO" id="GO:0070006">
    <property type="term" value="F:metalloaminopeptidase activity"/>
    <property type="evidence" value="ECO:0007669"/>
    <property type="project" value="InterPro"/>
</dbReference>
<dbReference type="NCBIfam" id="NF002073">
    <property type="entry name" value="PRK00913.1-2"/>
    <property type="match status" value="1"/>
</dbReference>
<dbReference type="InterPro" id="IPR011356">
    <property type="entry name" value="Leucine_aapep/pepB"/>
</dbReference>